<evidence type="ECO:0000256" key="1">
    <source>
        <dbReference type="SAM" id="SignalP"/>
    </source>
</evidence>
<dbReference type="EMBL" id="JAAOIC020000047">
    <property type="protein sequence ID" value="KAG8037267.1"/>
    <property type="molecule type" value="Genomic_DNA"/>
</dbReference>
<dbReference type="AlphaFoldDB" id="A0A8J5QYZ4"/>
<sequence length="169" mass="19540">MTYKLYIFLCFSILCDSHRIRKEQGINEPTQITESYVIYHNGQNVSKLFFYPTSQLNSQKLAYTAFHYHYIYDKIRNHSNEVAESDDIENIPYDLEESSQTFNNEGESDQVTEPSEANIVGLSNPTPNLYAQKMILVNPNHHPWVSALILLDSILECFYSTSKSTKNID</sequence>
<accession>A0A8J5QYZ4</accession>
<keyword evidence="3" id="KW-1185">Reference proteome</keyword>
<dbReference type="OrthoDB" id="7682206at2759"/>
<evidence type="ECO:0000313" key="3">
    <source>
        <dbReference type="Proteomes" id="UP000729913"/>
    </source>
</evidence>
<organism evidence="2 3">
    <name type="scientific">Cotesia typhae</name>
    <dbReference type="NCBI Taxonomy" id="2053667"/>
    <lineage>
        <taxon>Eukaryota</taxon>
        <taxon>Metazoa</taxon>
        <taxon>Ecdysozoa</taxon>
        <taxon>Arthropoda</taxon>
        <taxon>Hexapoda</taxon>
        <taxon>Insecta</taxon>
        <taxon>Pterygota</taxon>
        <taxon>Neoptera</taxon>
        <taxon>Endopterygota</taxon>
        <taxon>Hymenoptera</taxon>
        <taxon>Apocrita</taxon>
        <taxon>Ichneumonoidea</taxon>
        <taxon>Braconidae</taxon>
        <taxon>Microgastrinae</taxon>
        <taxon>Cotesia</taxon>
    </lineage>
</organism>
<reference evidence="2" key="1">
    <citation type="submission" date="2020-03" db="EMBL/GenBank/DDBJ databases">
        <authorList>
            <person name="Chebbi M.A."/>
            <person name="Drezen J.M."/>
        </authorList>
    </citation>
    <scope>NUCLEOTIDE SEQUENCE</scope>
    <source>
        <tissue evidence="2">Whole body</tissue>
    </source>
</reference>
<evidence type="ECO:0000313" key="2">
    <source>
        <dbReference type="EMBL" id="KAG8037267.1"/>
    </source>
</evidence>
<feature type="signal peptide" evidence="1">
    <location>
        <begin position="1"/>
        <end position="17"/>
    </location>
</feature>
<proteinExistence type="predicted"/>
<reference evidence="2" key="2">
    <citation type="submission" date="2021-04" db="EMBL/GenBank/DDBJ databases">
        <title>Genome-wide patterns of bracovirus chromosomal integration into multiple host tissues during parasitism.</title>
        <authorList>
            <person name="Chebbi M.A.C."/>
        </authorList>
    </citation>
    <scope>NUCLEOTIDE SEQUENCE</scope>
    <source>
        <tissue evidence="2">Whole body</tissue>
    </source>
</reference>
<name>A0A8J5QYZ4_9HYME</name>
<comment type="caution">
    <text evidence="2">The sequence shown here is derived from an EMBL/GenBank/DDBJ whole genome shotgun (WGS) entry which is preliminary data.</text>
</comment>
<gene>
    <name evidence="2" type="ORF">G9C98_005477</name>
</gene>
<keyword evidence="1" id="KW-0732">Signal</keyword>
<protein>
    <submittedName>
        <fullName evidence="2">Uncharacterized protein</fullName>
    </submittedName>
</protein>
<feature type="chain" id="PRO_5035174543" evidence="1">
    <location>
        <begin position="18"/>
        <end position="169"/>
    </location>
</feature>
<dbReference type="Proteomes" id="UP000729913">
    <property type="component" value="Unassembled WGS sequence"/>
</dbReference>